<gene>
    <name evidence="1" type="ORF">EK21DRAFT_92139</name>
</gene>
<proteinExistence type="predicted"/>
<dbReference type="Proteomes" id="UP000799777">
    <property type="component" value="Unassembled WGS sequence"/>
</dbReference>
<dbReference type="OrthoDB" id="3437405at2759"/>
<accession>A0A9P4H3W4</accession>
<reference evidence="1" key="1">
    <citation type="journal article" date="2020" name="Stud. Mycol.">
        <title>101 Dothideomycetes genomes: a test case for predicting lifestyles and emergence of pathogens.</title>
        <authorList>
            <person name="Haridas S."/>
            <person name="Albert R."/>
            <person name="Binder M."/>
            <person name="Bloem J."/>
            <person name="Labutti K."/>
            <person name="Salamov A."/>
            <person name="Andreopoulos B."/>
            <person name="Baker S."/>
            <person name="Barry K."/>
            <person name="Bills G."/>
            <person name="Bluhm B."/>
            <person name="Cannon C."/>
            <person name="Castanera R."/>
            <person name="Culley D."/>
            <person name="Daum C."/>
            <person name="Ezra D."/>
            <person name="Gonzalez J."/>
            <person name="Henrissat B."/>
            <person name="Kuo A."/>
            <person name="Liang C."/>
            <person name="Lipzen A."/>
            <person name="Lutzoni F."/>
            <person name="Magnuson J."/>
            <person name="Mondo S."/>
            <person name="Nolan M."/>
            <person name="Ohm R."/>
            <person name="Pangilinan J."/>
            <person name="Park H.-J."/>
            <person name="Ramirez L."/>
            <person name="Alfaro M."/>
            <person name="Sun H."/>
            <person name="Tritt A."/>
            <person name="Yoshinaga Y."/>
            <person name="Zwiers L.-H."/>
            <person name="Turgeon B."/>
            <person name="Goodwin S."/>
            <person name="Spatafora J."/>
            <person name="Crous P."/>
            <person name="Grigoriev I."/>
        </authorList>
    </citation>
    <scope>NUCLEOTIDE SEQUENCE</scope>
    <source>
        <strain evidence="1">CBS 110217</strain>
    </source>
</reference>
<keyword evidence="2" id="KW-1185">Reference proteome</keyword>
<name>A0A9P4H3W4_9PLEO</name>
<dbReference type="EMBL" id="ML978237">
    <property type="protein sequence ID" value="KAF2026784.1"/>
    <property type="molecule type" value="Genomic_DNA"/>
</dbReference>
<sequence>MAPLSRDRWLQKKMDDPANYRNLMELMNDILAIFRWFNHEPVHKSMRAAFNFLVDKYVEFAAAVNDRRERTGVLEKLDFAAMWAEYFHARISTMSHRTHRWLVDRVEEVQSRAFTEYTAALEATGTDQEAIGVAGKKYYECVQSLNAMISKADCASGIPMTSFKGYKP</sequence>
<dbReference type="AlphaFoldDB" id="A0A9P4H3W4"/>
<organism evidence="1 2">
    <name type="scientific">Setomelanomma holmii</name>
    <dbReference type="NCBI Taxonomy" id="210430"/>
    <lineage>
        <taxon>Eukaryota</taxon>
        <taxon>Fungi</taxon>
        <taxon>Dikarya</taxon>
        <taxon>Ascomycota</taxon>
        <taxon>Pezizomycotina</taxon>
        <taxon>Dothideomycetes</taxon>
        <taxon>Pleosporomycetidae</taxon>
        <taxon>Pleosporales</taxon>
        <taxon>Pleosporineae</taxon>
        <taxon>Phaeosphaeriaceae</taxon>
        <taxon>Setomelanomma</taxon>
    </lineage>
</organism>
<evidence type="ECO:0000313" key="1">
    <source>
        <dbReference type="EMBL" id="KAF2026784.1"/>
    </source>
</evidence>
<protein>
    <submittedName>
        <fullName evidence="1">Uncharacterized protein</fullName>
    </submittedName>
</protein>
<evidence type="ECO:0000313" key="2">
    <source>
        <dbReference type="Proteomes" id="UP000799777"/>
    </source>
</evidence>
<comment type="caution">
    <text evidence="1">The sequence shown here is derived from an EMBL/GenBank/DDBJ whole genome shotgun (WGS) entry which is preliminary data.</text>
</comment>